<feature type="binding site" description="axial binding residue" evidence="7">
    <location>
        <position position="405"/>
    </location>
    <ligand>
        <name>heme</name>
        <dbReference type="ChEBI" id="CHEBI:30413"/>
    </ligand>
    <ligandPart>
        <name>Fe</name>
        <dbReference type="ChEBI" id="CHEBI:18248"/>
    </ligandPart>
</feature>
<keyword evidence="3 7" id="KW-0479">Metal-binding</keyword>
<dbReference type="PANTHER" id="PTHR24291">
    <property type="entry name" value="CYTOCHROME P450 FAMILY 4"/>
    <property type="match status" value="1"/>
</dbReference>
<gene>
    <name evidence="9" type="ORF">MCOO_04510</name>
</gene>
<comment type="similarity">
    <text evidence="1 8">Belongs to the cytochrome P450 family.</text>
</comment>
<dbReference type="InterPro" id="IPR036396">
    <property type="entry name" value="Cyt_P450_sf"/>
</dbReference>
<evidence type="ECO:0000313" key="10">
    <source>
        <dbReference type="Proteomes" id="UP000465866"/>
    </source>
</evidence>
<evidence type="ECO:0000256" key="5">
    <source>
        <dbReference type="ARBA" id="ARBA00023004"/>
    </source>
</evidence>
<dbReference type="RefSeq" id="WP_163774890.1">
    <property type="nucleotide sequence ID" value="NZ_AP022569.1"/>
</dbReference>
<evidence type="ECO:0000313" key="9">
    <source>
        <dbReference type="EMBL" id="BBX44436.1"/>
    </source>
</evidence>
<dbReference type="PANTHER" id="PTHR24291:SF50">
    <property type="entry name" value="BIFUNCTIONAL ALBAFLAVENONE MONOOXYGENASE_TERPENE SYNTHASE"/>
    <property type="match status" value="1"/>
</dbReference>
<evidence type="ECO:0000256" key="7">
    <source>
        <dbReference type="PIRSR" id="PIRSR602401-1"/>
    </source>
</evidence>
<evidence type="ECO:0000256" key="1">
    <source>
        <dbReference type="ARBA" id="ARBA00010617"/>
    </source>
</evidence>
<proteinExistence type="inferred from homology"/>
<evidence type="ECO:0000256" key="8">
    <source>
        <dbReference type="RuleBase" id="RU000461"/>
    </source>
</evidence>
<dbReference type="GO" id="GO:0005506">
    <property type="term" value="F:iron ion binding"/>
    <property type="evidence" value="ECO:0007669"/>
    <property type="project" value="InterPro"/>
</dbReference>
<accession>A0A7I7KRT6</accession>
<dbReference type="Pfam" id="PF00067">
    <property type="entry name" value="p450"/>
    <property type="match status" value="1"/>
</dbReference>
<keyword evidence="2 7" id="KW-0349">Heme</keyword>
<organism evidence="9 10">
    <name type="scientific">Mycobacterium cookii</name>
    <dbReference type="NCBI Taxonomy" id="1775"/>
    <lineage>
        <taxon>Bacteria</taxon>
        <taxon>Bacillati</taxon>
        <taxon>Actinomycetota</taxon>
        <taxon>Actinomycetes</taxon>
        <taxon>Mycobacteriales</taxon>
        <taxon>Mycobacteriaceae</taxon>
        <taxon>Mycobacterium</taxon>
    </lineage>
</organism>
<dbReference type="PRINTS" id="PR00463">
    <property type="entry name" value="EP450I"/>
</dbReference>
<evidence type="ECO:0000256" key="6">
    <source>
        <dbReference type="ARBA" id="ARBA00023033"/>
    </source>
</evidence>
<reference evidence="9 10" key="1">
    <citation type="journal article" date="2019" name="Emerg. Microbes Infect.">
        <title>Comprehensive subspecies identification of 175 nontuberculous mycobacteria species based on 7547 genomic profiles.</title>
        <authorList>
            <person name="Matsumoto Y."/>
            <person name="Kinjo T."/>
            <person name="Motooka D."/>
            <person name="Nabeya D."/>
            <person name="Jung N."/>
            <person name="Uechi K."/>
            <person name="Horii T."/>
            <person name="Iida T."/>
            <person name="Fujita J."/>
            <person name="Nakamura S."/>
        </authorList>
    </citation>
    <scope>NUCLEOTIDE SEQUENCE [LARGE SCALE GENOMIC DNA]</scope>
    <source>
        <strain evidence="9 10">JCM 12404</strain>
    </source>
</reference>
<keyword evidence="5 7" id="KW-0408">Iron</keyword>
<evidence type="ECO:0000256" key="2">
    <source>
        <dbReference type="ARBA" id="ARBA00022617"/>
    </source>
</evidence>
<comment type="cofactor">
    <cofactor evidence="7">
        <name>heme</name>
        <dbReference type="ChEBI" id="CHEBI:30413"/>
    </cofactor>
</comment>
<dbReference type="Gene3D" id="1.10.630.10">
    <property type="entry name" value="Cytochrome P450"/>
    <property type="match status" value="1"/>
</dbReference>
<name>A0A7I7KRT6_9MYCO</name>
<dbReference type="SUPFAM" id="SSF48264">
    <property type="entry name" value="Cytochrome P450"/>
    <property type="match status" value="1"/>
</dbReference>
<dbReference type="InterPro" id="IPR001128">
    <property type="entry name" value="Cyt_P450"/>
</dbReference>
<sequence>MFDAVDSTEHATLRLAPKNPLPYLDQLRAVKSLIDGLQELLDAGGPITRVVLAPKWLAPTMVLIASPQGARDVLGRADEIADRGGSPMAIQLHRLMGGNLLVLPHEQWLPRRRTLQPMFTKLRVRRYAGHMAAAAETLVDRWPDGGTVDLDTECRALTLRALGRSVLGMDLDARADDVGPALRTALSWVADRASRPVNLPQWVPTPGQRRARQANATLHRLAAEILAAVRADPDRDAPLVRALMTATDPNTGQPLSDDDICHELVLFILAGHDTTSTTLTYSLWALGRHPAIQDRVFEEVSALGDRPLTPDDVPRLGHTVRVLHEALRLCPPGAGTPRLLKKDLVVDGYRLEAGTVAVVSFFALHRDPDLWDDPLTFDPDRFLPERSQGRSRWQYLPFGGGPRSCIGDHFAVLEAALALASIVRAVRIESLKGDFPLAVPFTVVAAEPIDARVHARTRSGSAVTGRSLNKLHSRAQAELSAGSDAKQRGDVVIW</sequence>
<keyword evidence="10" id="KW-1185">Reference proteome</keyword>
<dbReference type="InterPro" id="IPR050196">
    <property type="entry name" value="Cytochrome_P450_Monoox"/>
</dbReference>
<dbReference type="KEGG" id="mcoo:MCOO_04510"/>
<keyword evidence="4 8" id="KW-0560">Oxidoreductase</keyword>
<dbReference type="EMBL" id="AP022569">
    <property type="protein sequence ID" value="BBX44436.1"/>
    <property type="molecule type" value="Genomic_DNA"/>
</dbReference>
<dbReference type="PRINTS" id="PR00385">
    <property type="entry name" value="P450"/>
</dbReference>
<dbReference type="PROSITE" id="PS00086">
    <property type="entry name" value="CYTOCHROME_P450"/>
    <property type="match status" value="1"/>
</dbReference>
<dbReference type="InterPro" id="IPR002401">
    <property type="entry name" value="Cyt_P450_E_grp-I"/>
</dbReference>
<dbReference type="GO" id="GO:0004497">
    <property type="term" value="F:monooxygenase activity"/>
    <property type="evidence" value="ECO:0007669"/>
    <property type="project" value="UniProtKB-KW"/>
</dbReference>
<dbReference type="AlphaFoldDB" id="A0A7I7KRT6"/>
<keyword evidence="6 8" id="KW-0503">Monooxygenase</keyword>
<dbReference type="GO" id="GO:0016705">
    <property type="term" value="F:oxidoreductase activity, acting on paired donors, with incorporation or reduction of molecular oxygen"/>
    <property type="evidence" value="ECO:0007669"/>
    <property type="project" value="InterPro"/>
</dbReference>
<dbReference type="Proteomes" id="UP000465866">
    <property type="component" value="Chromosome"/>
</dbReference>
<evidence type="ECO:0000256" key="3">
    <source>
        <dbReference type="ARBA" id="ARBA00022723"/>
    </source>
</evidence>
<protein>
    <submittedName>
        <fullName evidence="9">Cytochrome P450</fullName>
    </submittedName>
</protein>
<evidence type="ECO:0000256" key="4">
    <source>
        <dbReference type="ARBA" id="ARBA00023002"/>
    </source>
</evidence>
<dbReference type="InterPro" id="IPR017972">
    <property type="entry name" value="Cyt_P450_CS"/>
</dbReference>
<dbReference type="GO" id="GO:0020037">
    <property type="term" value="F:heme binding"/>
    <property type="evidence" value="ECO:0007669"/>
    <property type="project" value="InterPro"/>
</dbReference>